<dbReference type="OrthoDB" id="339340at2"/>
<accession>A0A4Z1A1Y5</accession>
<name>A0A4Z1A1Y5_9LEPT</name>
<comment type="caution">
    <text evidence="1">The sequence shown here is derived from an EMBL/GenBank/DDBJ whole genome shotgun (WGS) entry which is preliminary data.</text>
</comment>
<gene>
    <name evidence="1" type="ORF">EHQ69_15485</name>
</gene>
<evidence type="ECO:0000313" key="1">
    <source>
        <dbReference type="EMBL" id="TGL87518.1"/>
    </source>
</evidence>
<organism evidence="1 2">
    <name type="scientific">Leptospira congkakensis</name>
    <dbReference type="NCBI Taxonomy" id="2484932"/>
    <lineage>
        <taxon>Bacteria</taxon>
        <taxon>Pseudomonadati</taxon>
        <taxon>Spirochaetota</taxon>
        <taxon>Spirochaetia</taxon>
        <taxon>Leptospirales</taxon>
        <taxon>Leptospiraceae</taxon>
        <taxon>Leptospira</taxon>
    </lineage>
</organism>
<reference evidence="1" key="1">
    <citation type="journal article" date="2019" name="PLoS Negl. Trop. Dis.">
        <title>Revisiting the worldwide diversity of Leptospira species in the environment.</title>
        <authorList>
            <person name="Vincent A.T."/>
            <person name="Schiettekatte O."/>
            <person name="Bourhy P."/>
            <person name="Veyrier F.J."/>
            <person name="Picardeau M."/>
        </authorList>
    </citation>
    <scope>NUCLEOTIDE SEQUENCE [LARGE SCALE GENOMIC DNA]</scope>
    <source>
        <strain evidence="1">201702422</strain>
    </source>
</reference>
<dbReference type="AlphaFoldDB" id="A0A4Z1A1Y5"/>
<keyword evidence="2" id="KW-1185">Reference proteome</keyword>
<evidence type="ECO:0008006" key="3">
    <source>
        <dbReference type="Google" id="ProtNLM"/>
    </source>
</evidence>
<protein>
    <recommendedName>
        <fullName evidence="3">Lipoprotein</fullName>
    </recommendedName>
</protein>
<dbReference type="Proteomes" id="UP000298263">
    <property type="component" value="Unassembled WGS sequence"/>
</dbReference>
<sequence>MKVKMYKIILNRISISFFPLILSSCAVFYSSERHTVDFANYTKDKTLSYELIGWDGEADRRRASYILEALQNSGKFTTVRYQNQSNTDLHVQIILESSPRFVFFLGESIEPVSYLPERNPERFGLYLLNRFLAFSTFFVIPDIDKDDDYLVFRVSKKGKLEKEFRYPMESYRVFGWVSLLLMWGDDRKEWKPILREKVSKFLGDSNNE</sequence>
<dbReference type="PROSITE" id="PS51257">
    <property type="entry name" value="PROKAR_LIPOPROTEIN"/>
    <property type="match status" value="1"/>
</dbReference>
<proteinExistence type="predicted"/>
<evidence type="ECO:0000313" key="2">
    <source>
        <dbReference type="Proteomes" id="UP000298263"/>
    </source>
</evidence>
<dbReference type="EMBL" id="RQGP01000027">
    <property type="protein sequence ID" value="TGL87518.1"/>
    <property type="molecule type" value="Genomic_DNA"/>
</dbReference>